<dbReference type="Gene3D" id="3.40.30.10">
    <property type="entry name" value="Glutaredoxin"/>
    <property type="match status" value="1"/>
</dbReference>
<protein>
    <submittedName>
        <fullName evidence="1">DsbA family protein</fullName>
    </submittedName>
</protein>
<dbReference type="AlphaFoldDB" id="A0AAE9I664"/>
<evidence type="ECO:0000313" key="1">
    <source>
        <dbReference type="EMBL" id="URF07036.1"/>
    </source>
</evidence>
<accession>A0AAE9I664</accession>
<organism evidence="1 2">
    <name type="scientific">Cupriavidus campinensis</name>
    <dbReference type="NCBI Taxonomy" id="151783"/>
    <lineage>
        <taxon>Bacteria</taxon>
        <taxon>Pseudomonadati</taxon>
        <taxon>Pseudomonadota</taxon>
        <taxon>Betaproteobacteria</taxon>
        <taxon>Burkholderiales</taxon>
        <taxon>Burkholderiaceae</taxon>
        <taxon>Cupriavidus</taxon>
    </lineage>
</organism>
<sequence length="216" mass="23615">MELVYVGDPMCSWCYGFGKELTEVRERFPDLPLRIVVGGIRAGATDILDEAGKRFRLHHWSRVESASGLPFNRDGLMARENFVYDTEPICRVVVTARQLFPQSDLLAVFRALQAAFYVDALDTTDGKVLADVAAQALNRQGHAVSAQTFLDQWLSDAAIAATVEDFRTARGWGISSFPALVLDHGGRLHHVSGGYAHASDVAQQLKHVMEAASAAA</sequence>
<name>A0AAE9I664_9BURK</name>
<dbReference type="CDD" id="cd03025">
    <property type="entry name" value="DsbA_FrnE_like"/>
    <property type="match status" value="1"/>
</dbReference>
<dbReference type="RefSeq" id="WP_250025687.1">
    <property type="nucleotide sequence ID" value="NZ_CP097331.1"/>
</dbReference>
<dbReference type="EMBL" id="CP097331">
    <property type="protein sequence ID" value="URF07036.1"/>
    <property type="molecule type" value="Genomic_DNA"/>
</dbReference>
<reference evidence="1" key="1">
    <citation type="journal article" date="2022" name="Microbiol. Resour. Announc.">
        <title>Genome Sequence of Cupriavidus campinensis Strain G5, a Member of a Bacterial Consortium Capable of Polyethylene Degradation.</title>
        <authorList>
            <person name="Schneider B."/>
            <person name="Pfeiffer F."/>
            <person name="Dyall-Smith M."/>
            <person name="Kunte H.J."/>
        </authorList>
    </citation>
    <scope>NUCLEOTIDE SEQUENCE</scope>
    <source>
        <strain evidence="1">G5</strain>
    </source>
</reference>
<proteinExistence type="predicted"/>
<dbReference type="PANTHER" id="PTHR13887:SF54">
    <property type="entry name" value="DSBA FAMILY PROTEIN"/>
    <property type="match status" value="1"/>
</dbReference>
<gene>
    <name evidence="1" type="ORF">M5D45_28700</name>
</gene>
<reference evidence="1" key="2">
    <citation type="submission" date="2022-05" db="EMBL/GenBank/DDBJ databases">
        <authorList>
            <person name="Kunte H.-J."/>
        </authorList>
    </citation>
    <scope>NUCLEOTIDE SEQUENCE</scope>
    <source>
        <strain evidence="1">G5</strain>
    </source>
</reference>
<dbReference type="PANTHER" id="PTHR13887">
    <property type="entry name" value="GLUTATHIONE S-TRANSFERASE KAPPA"/>
    <property type="match status" value="1"/>
</dbReference>
<evidence type="ECO:0000313" key="2">
    <source>
        <dbReference type="Proteomes" id="UP001056132"/>
    </source>
</evidence>
<dbReference type="Proteomes" id="UP001056132">
    <property type="component" value="Chromosome 2"/>
</dbReference>
<dbReference type="KEGG" id="ccam:M5D45_28700"/>
<dbReference type="InterPro" id="IPR036249">
    <property type="entry name" value="Thioredoxin-like_sf"/>
</dbReference>
<dbReference type="Gene3D" id="1.10.472.60">
    <property type="entry name" value="putative protein disulfide isomerase domain"/>
    <property type="match status" value="1"/>
</dbReference>
<dbReference type="SUPFAM" id="SSF52833">
    <property type="entry name" value="Thioredoxin-like"/>
    <property type="match status" value="1"/>
</dbReference>